<evidence type="ECO:0000313" key="2">
    <source>
        <dbReference type="EMBL" id="EDT71056.1"/>
    </source>
</evidence>
<dbReference type="AlphaFoldDB" id="B1V537"/>
<feature type="transmembrane region" description="Helical" evidence="1">
    <location>
        <begin position="39"/>
        <end position="62"/>
    </location>
</feature>
<dbReference type="EMBL" id="ABOO01000030">
    <property type="protein sequence ID" value="EDT71056.1"/>
    <property type="molecule type" value="Genomic_DNA"/>
</dbReference>
<keyword evidence="1" id="KW-1133">Transmembrane helix</keyword>
<keyword evidence="1" id="KW-0812">Transmembrane</keyword>
<comment type="caution">
    <text evidence="2">The sequence shown here is derived from an EMBL/GenBank/DDBJ whole genome shotgun (WGS) entry which is preliminary data.</text>
</comment>
<sequence length="196" mass="22918">MNLLIFLAIILAILATLFSTISHLTHIYSISGFKNENHFIYTLIFFVVYNLTFVNTFTSALYEKFSNIHSILFLSLHIALFFVTYLYTVLIIAALKWISIGIKKLKFIKVDLFPLEYPFLHHKLYKNTKLLKKILILSYLISILIFVFFIKDYLLSLALNDTTINIDVFKDNLKDYNQVFLISLIPIIYASLKNKK</sequence>
<evidence type="ECO:0000313" key="3">
    <source>
        <dbReference type="Proteomes" id="UP000003188"/>
    </source>
</evidence>
<gene>
    <name evidence="2" type="ORF">CJD_1603</name>
</gene>
<accession>B1V537</accession>
<keyword evidence="1" id="KW-0472">Membrane</keyword>
<feature type="transmembrane region" description="Helical" evidence="1">
    <location>
        <begin position="6"/>
        <end position="27"/>
    </location>
</feature>
<dbReference type="Proteomes" id="UP000003188">
    <property type="component" value="Unassembled WGS sequence"/>
</dbReference>
<reference evidence="2 3" key="1">
    <citation type="submission" date="2008-03" db="EMBL/GenBank/DDBJ databases">
        <authorList>
            <person name="Paulsen I."/>
            <person name="Sebastian Y."/>
        </authorList>
    </citation>
    <scope>NUCLEOTIDE SEQUENCE [LARGE SCALE GENOMIC DNA]</scope>
    <source>
        <strain evidence="3">D str. JGS1721</strain>
    </source>
</reference>
<feature type="transmembrane region" description="Helical" evidence="1">
    <location>
        <begin position="68"/>
        <end position="95"/>
    </location>
</feature>
<evidence type="ECO:0000256" key="1">
    <source>
        <dbReference type="SAM" id="Phobius"/>
    </source>
</evidence>
<feature type="transmembrane region" description="Helical" evidence="1">
    <location>
        <begin position="176"/>
        <end position="192"/>
    </location>
</feature>
<dbReference type="RefSeq" id="WP_003475496.1">
    <property type="nucleotide sequence ID" value="NZ_ABOO01000030.1"/>
</dbReference>
<name>B1V537_CLOPF</name>
<protein>
    <submittedName>
        <fullName evidence="2">Uncharacterized protein</fullName>
    </submittedName>
</protein>
<proteinExistence type="predicted"/>
<feature type="transmembrane region" description="Helical" evidence="1">
    <location>
        <begin position="130"/>
        <end position="150"/>
    </location>
</feature>
<organism evidence="2 3">
    <name type="scientific">Clostridium perfringens D str. JGS1721</name>
    <dbReference type="NCBI Taxonomy" id="488537"/>
    <lineage>
        <taxon>Bacteria</taxon>
        <taxon>Bacillati</taxon>
        <taxon>Bacillota</taxon>
        <taxon>Clostridia</taxon>
        <taxon>Eubacteriales</taxon>
        <taxon>Clostridiaceae</taxon>
        <taxon>Clostridium</taxon>
    </lineage>
</organism>